<dbReference type="InterPro" id="IPR020456">
    <property type="entry name" value="Acylphosphatase"/>
</dbReference>
<dbReference type="GO" id="GO:0003998">
    <property type="term" value="F:acylphosphatase activity"/>
    <property type="evidence" value="ECO:0007669"/>
    <property type="project" value="InterPro"/>
</dbReference>
<reference evidence="2" key="1">
    <citation type="journal article" date="2014" name="Front. Microbiol.">
        <title>High frequency of phylogenetically diverse reductive dehalogenase-homologous genes in deep subseafloor sedimentary metagenomes.</title>
        <authorList>
            <person name="Kawai M."/>
            <person name="Futagami T."/>
            <person name="Toyoda A."/>
            <person name="Takaki Y."/>
            <person name="Nishi S."/>
            <person name="Hori S."/>
            <person name="Arai W."/>
            <person name="Tsubouchi T."/>
            <person name="Morono Y."/>
            <person name="Uchiyama I."/>
            <person name="Ito T."/>
            <person name="Fujiyama A."/>
            <person name="Inagaki F."/>
            <person name="Takami H."/>
        </authorList>
    </citation>
    <scope>NUCLEOTIDE SEQUENCE</scope>
    <source>
        <strain evidence="2">Expedition CK06-06</strain>
    </source>
</reference>
<dbReference type="SUPFAM" id="SSF54975">
    <property type="entry name" value="Acylphosphatase/BLUF domain-like"/>
    <property type="match status" value="1"/>
</dbReference>
<accession>X0YHP7</accession>
<dbReference type="InterPro" id="IPR001792">
    <property type="entry name" value="Acylphosphatase-like_dom"/>
</dbReference>
<dbReference type="PROSITE" id="PS00151">
    <property type="entry name" value="ACYLPHOSPHATASE_2"/>
    <property type="match status" value="1"/>
</dbReference>
<dbReference type="PROSITE" id="PS51160">
    <property type="entry name" value="ACYLPHOSPHATASE_3"/>
    <property type="match status" value="1"/>
</dbReference>
<dbReference type="AlphaFoldDB" id="X0YHP7"/>
<proteinExistence type="predicted"/>
<dbReference type="InterPro" id="IPR036046">
    <property type="entry name" value="Acylphosphatase-like_dom_sf"/>
</dbReference>
<name>X0YHP7_9ZZZZ</name>
<dbReference type="PANTHER" id="PTHR47268">
    <property type="entry name" value="ACYLPHOSPHATASE"/>
    <property type="match status" value="1"/>
</dbReference>
<sequence length="94" mass="10995">MKDANIKIKVYGIVQGVFFRYTTRKVARRLSLTGYVKNMPDGSVYIEAEGSQDKLLELLDFSKQGPKHAQVEKVEHEFTQPTYKFKGFDYMFEY</sequence>
<organism evidence="2">
    <name type="scientific">marine sediment metagenome</name>
    <dbReference type="NCBI Taxonomy" id="412755"/>
    <lineage>
        <taxon>unclassified sequences</taxon>
        <taxon>metagenomes</taxon>
        <taxon>ecological metagenomes</taxon>
    </lineage>
</organism>
<dbReference type="PRINTS" id="PR00112">
    <property type="entry name" value="ACYLPHPHTASE"/>
</dbReference>
<evidence type="ECO:0000259" key="1">
    <source>
        <dbReference type="PROSITE" id="PS51160"/>
    </source>
</evidence>
<gene>
    <name evidence="2" type="ORF">S01H4_13485</name>
</gene>
<feature type="domain" description="Acylphosphatase-like" evidence="1">
    <location>
        <begin position="5"/>
        <end position="92"/>
    </location>
</feature>
<dbReference type="InterPro" id="IPR017968">
    <property type="entry name" value="Acylphosphatase_CS"/>
</dbReference>
<dbReference type="EMBL" id="BART01005942">
    <property type="protein sequence ID" value="GAG55425.1"/>
    <property type="molecule type" value="Genomic_DNA"/>
</dbReference>
<comment type="caution">
    <text evidence="2">The sequence shown here is derived from an EMBL/GenBank/DDBJ whole genome shotgun (WGS) entry which is preliminary data.</text>
</comment>
<dbReference type="Gene3D" id="3.30.70.100">
    <property type="match status" value="1"/>
</dbReference>
<dbReference type="PROSITE" id="PS00150">
    <property type="entry name" value="ACYLPHOSPHATASE_1"/>
    <property type="match status" value="1"/>
</dbReference>
<dbReference type="Pfam" id="PF00708">
    <property type="entry name" value="Acylphosphatase"/>
    <property type="match status" value="1"/>
</dbReference>
<protein>
    <recommendedName>
        <fullName evidence="1">Acylphosphatase-like domain-containing protein</fullName>
    </recommendedName>
</protein>
<evidence type="ECO:0000313" key="2">
    <source>
        <dbReference type="EMBL" id="GAG55425.1"/>
    </source>
</evidence>
<dbReference type="PANTHER" id="PTHR47268:SF4">
    <property type="entry name" value="ACYLPHOSPHATASE"/>
    <property type="match status" value="1"/>
</dbReference>